<dbReference type="SMART" id="SM00355">
    <property type="entry name" value="ZnF_C2H2"/>
    <property type="match status" value="9"/>
</dbReference>
<evidence type="ECO:0000256" key="1">
    <source>
        <dbReference type="ARBA" id="ARBA00004123"/>
    </source>
</evidence>
<evidence type="ECO:0000256" key="4">
    <source>
        <dbReference type="ARBA" id="ARBA00022771"/>
    </source>
</evidence>
<dbReference type="AlphaFoldDB" id="A0A9P6LXR9"/>
<evidence type="ECO:0000256" key="2">
    <source>
        <dbReference type="ARBA" id="ARBA00022723"/>
    </source>
</evidence>
<dbReference type="InterPro" id="IPR036236">
    <property type="entry name" value="Znf_C2H2_sf"/>
</dbReference>
<feature type="non-terminal residue" evidence="10">
    <location>
        <position position="1"/>
    </location>
</feature>
<name>A0A9P6LXR9_9FUNG</name>
<dbReference type="InterPro" id="IPR013087">
    <property type="entry name" value="Znf_C2H2_type"/>
</dbReference>
<dbReference type="PROSITE" id="PS50157">
    <property type="entry name" value="ZINC_FINGER_C2H2_2"/>
    <property type="match status" value="7"/>
</dbReference>
<comment type="caution">
    <text evidence="10">The sequence shown here is derived from an EMBL/GenBank/DDBJ whole genome shotgun (WGS) entry which is preliminary data.</text>
</comment>
<dbReference type="Gene3D" id="3.30.160.60">
    <property type="entry name" value="Classic Zinc Finger"/>
    <property type="match status" value="6"/>
</dbReference>
<dbReference type="InterPro" id="IPR051061">
    <property type="entry name" value="Zinc_finger_trans_reg"/>
</dbReference>
<reference evidence="10" key="1">
    <citation type="journal article" date="2020" name="Fungal Divers.">
        <title>Resolving the Mortierellaceae phylogeny through synthesis of multi-gene phylogenetics and phylogenomics.</title>
        <authorList>
            <person name="Vandepol N."/>
            <person name="Liber J."/>
            <person name="Desiro A."/>
            <person name="Na H."/>
            <person name="Kennedy M."/>
            <person name="Barry K."/>
            <person name="Grigoriev I.V."/>
            <person name="Miller A.N."/>
            <person name="O'Donnell K."/>
            <person name="Stajich J.E."/>
            <person name="Bonito G."/>
        </authorList>
    </citation>
    <scope>NUCLEOTIDE SEQUENCE</scope>
    <source>
        <strain evidence="10">MES-2147</strain>
    </source>
</reference>
<dbReference type="SUPFAM" id="SSF57667">
    <property type="entry name" value="beta-beta-alpha zinc fingers"/>
    <property type="match status" value="5"/>
</dbReference>
<evidence type="ECO:0000256" key="5">
    <source>
        <dbReference type="ARBA" id="ARBA00022833"/>
    </source>
</evidence>
<feature type="compositionally biased region" description="Low complexity" evidence="8">
    <location>
        <begin position="57"/>
        <end position="71"/>
    </location>
</feature>
<feature type="domain" description="C2H2-type" evidence="9">
    <location>
        <begin position="124"/>
        <end position="153"/>
    </location>
</feature>
<keyword evidence="11" id="KW-1185">Reference proteome</keyword>
<feature type="compositionally biased region" description="Polar residues" evidence="8">
    <location>
        <begin position="8"/>
        <end position="30"/>
    </location>
</feature>
<gene>
    <name evidence="10" type="ORF">BGZ65_005368</name>
</gene>
<organism evidence="10 11">
    <name type="scientific">Modicella reniformis</name>
    <dbReference type="NCBI Taxonomy" id="1440133"/>
    <lineage>
        <taxon>Eukaryota</taxon>
        <taxon>Fungi</taxon>
        <taxon>Fungi incertae sedis</taxon>
        <taxon>Mucoromycota</taxon>
        <taxon>Mortierellomycotina</taxon>
        <taxon>Mortierellomycetes</taxon>
        <taxon>Mortierellales</taxon>
        <taxon>Mortierellaceae</taxon>
        <taxon>Modicella</taxon>
    </lineage>
</organism>
<keyword evidence="3" id="KW-0677">Repeat</keyword>
<dbReference type="PANTHER" id="PTHR46179">
    <property type="entry name" value="ZINC FINGER PROTEIN"/>
    <property type="match status" value="1"/>
</dbReference>
<dbReference type="PROSITE" id="PS00028">
    <property type="entry name" value="ZINC_FINGER_C2H2_1"/>
    <property type="match status" value="8"/>
</dbReference>
<protein>
    <recommendedName>
        <fullName evidence="9">C2H2-type domain-containing protein</fullName>
    </recommendedName>
</protein>
<keyword evidence="6" id="KW-0539">Nucleus</keyword>
<evidence type="ECO:0000256" key="3">
    <source>
        <dbReference type="ARBA" id="ARBA00022737"/>
    </source>
</evidence>
<keyword evidence="5" id="KW-0862">Zinc</keyword>
<keyword evidence="4 7" id="KW-0863">Zinc-finger</keyword>
<feature type="region of interest" description="Disordered" evidence="8">
    <location>
        <begin position="1"/>
        <end position="72"/>
    </location>
</feature>
<dbReference type="GO" id="GO:0008270">
    <property type="term" value="F:zinc ion binding"/>
    <property type="evidence" value="ECO:0007669"/>
    <property type="project" value="UniProtKB-KW"/>
</dbReference>
<dbReference type="EMBL" id="JAAAHW010006999">
    <property type="protein sequence ID" value="KAF9952302.1"/>
    <property type="molecule type" value="Genomic_DNA"/>
</dbReference>
<evidence type="ECO:0000256" key="6">
    <source>
        <dbReference type="ARBA" id="ARBA00023242"/>
    </source>
</evidence>
<feature type="domain" description="C2H2-type" evidence="9">
    <location>
        <begin position="350"/>
        <end position="380"/>
    </location>
</feature>
<evidence type="ECO:0000256" key="8">
    <source>
        <dbReference type="SAM" id="MobiDB-lite"/>
    </source>
</evidence>
<dbReference type="Proteomes" id="UP000749646">
    <property type="component" value="Unassembled WGS sequence"/>
</dbReference>
<evidence type="ECO:0000256" key="7">
    <source>
        <dbReference type="PROSITE-ProRule" id="PRU00042"/>
    </source>
</evidence>
<evidence type="ECO:0000259" key="9">
    <source>
        <dbReference type="PROSITE" id="PS50157"/>
    </source>
</evidence>
<dbReference type="GO" id="GO:0006357">
    <property type="term" value="P:regulation of transcription by RNA polymerase II"/>
    <property type="evidence" value="ECO:0007669"/>
    <property type="project" value="TreeGrafter"/>
</dbReference>
<keyword evidence="2" id="KW-0479">Metal-binding</keyword>
<evidence type="ECO:0000313" key="11">
    <source>
        <dbReference type="Proteomes" id="UP000749646"/>
    </source>
</evidence>
<evidence type="ECO:0000313" key="10">
    <source>
        <dbReference type="EMBL" id="KAF9952302.1"/>
    </source>
</evidence>
<feature type="domain" description="C2H2-type" evidence="9">
    <location>
        <begin position="77"/>
        <end position="106"/>
    </location>
</feature>
<dbReference type="FunFam" id="3.30.160.60:FF:001102">
    <property type="entry name" value="Transcription factor IIIA"/>
    <property type="match status" value="1"/>
</dbReference>
<dbReference type="Pfam" id="PF00096">
    <property type="entry name" value="zf-C2H2"/>
    <property type="match status" value="1"/>
</dbReference>
<feature type="domain" description="C2H2-type" evidence="9">
    <location>
        <begin position="199"/>
        <end position="229"/>
    </location>
</feature>
<accession>A0A9P6LXR9</accession>
<feature type="domain" description="C2H2-type" evidence="9">
    <location>
        <begin position="316"/>
        <end position="346"/>
    </location>
</feature>
<dbReference type="PANTHER" id="PTHR46179:SF20">
    <property type="entry name" value="TRANSCRIPTION FACTOR 3A PROTEIN-RELATED"/>
    <property type="match status" value="1"/>
</dbReference>
<feature type="domain" description="C2H2-type" evidence="9">
    <location>
        <begin position="230"/>
        <end position="255"/>
    </location>
</feature>
<feature type="domain" description="C2H2-type" evidence="9">
    <location>
        <begin position="410"/>
        <end position="436"/>
    </location>
</feature>
<comment type="subcellular location">
    <subcellularLocation>
        <location evidence="1">Nucleus</location>
    </subcellularLocation>
</comment>
<sequence length="472" mass="53410">KRKRVNRCSETSGRNTSHSHLTPSTITENVRSTDDYSDDDNNGSELPMSARSAVNWSRGSTPSSSSTSASSSKEKMYKCLYPGCEKAYAKPSRLTEHERVHTEEVTRKDHLAVHISGHGSTRDFKCIQSGCTRAFYTKDKLVRHLKSHDGIIPSPSSHSSAMSDDYRTPGMLDDEKGRLSLDPETIQRIADVVAKEKVFACTWDGCYKRFKKHKKLKAHICMDHEGRKPYPCTHEGCVMSFQTPSKLRNHQLGHSDALRYRCGAPGCDIGFTKWSLLQKHNKTCHKTIPCSTCGKMTLKRNMNAHIKIHDTSRPVLACKREGCTKVFSTDWTLGTHIKTIHEKSTEEPKFKCEYEGCGKGFAFKHVLERHVARIHVNPVPRKKREDAIESGIIDDLVGFTEEAAMVKLPYACTISGCERRYRSENMLRRHLNSRAHRTGNMTGLDVIQSMNEFENQAIRDMIIMNLENCGND</sequence>
<dbReference type="OrthoDB" id="427030at2759"/>
<proteinExistence type="predicted"/>
<dbReference type="GO" id="GO:0005634">
    <property type="term" value="C:nucleus"/>
    <property type="evidence" value="ECO:0007669"/>
    <property type="project" value="UniProtKB-SubCell"/>
</dbReference>